<dbReference type="Proteomes" id="UP000320496">
    <property type="component" value="Chromosome"/>
</dbReference>
<keyword evidence="1" id="KW-0732">Signal</keyword>
<evidence type="ECO:0000259" key="3">
    <source>
        <dbReference type="Pfam" id="PF13435"/>
    </source>
</evidence>
<dbReference type="PANTHER" id="PTHR35038">
    <property type="entry name" value="DISSIMILATORY SULFITE REDUCTASE SIRA"/>
    <property type="match status" value="1"/>
</dbReference>
<sequence length="364" mass="40210">MRPVPSRTHSSRAVRPDASNAEGSAAERWQATLKVHFAGNDACRECHTEAFEAHARSGHSHTAFLMAESNLARRLDGTSYRDPLTLDEFRFAMRGDSFVVSTGTGADEQRIPVQWLLGSGQRAQTAVAINGRAGIEQRWTAFAPDGALGVTPSHERLPKVRPGDPGCFGRPMTRGDVLSCLGCHMTFGPPRGAPLTREYFKPNIDCERCHGPRKAHVEAARMGDAASVQPMVNLKDPQVEFQLCAQCHRASEQVDPSLPEHEAVRFQPHRLQLSRCWQESAGQLACAACHDPHDQVATEPQHYTRSCLQCHMAPDDVPCPVEPTGTCIDCHMPEVDWQSGISFRDHWIRIPESARDNATPTEEN</sequence>
<dbReference type="AlphaFoldDB" id="A0A517ZCZ9"/>
<dbReference type="PANTHER" id="PTHR35038:SF8">
    <property type="entry name" value="C-TYPE POLYHEME CYTOCHROME OMCC"/>
    <property type="match status" value="1"/>
</dbReference>
<reference evidence="4 5" key="1">
    <citation type="submission" date="2019-02" db="EMBL/GenBank/DDBJ databases">
        <title>Deep-cultivation of Planctomycetes and their phenomic and genomic characterization uncovers novel biology.</title>
        <authorList>
            <person name="Wiegand S."/>
            <person name="Jogler M."/>
            <person name="Boedeker C."/>
            <person name="Pinto D."/>
            <person name="Vollmers J."/>
            <person name="Rivas-Marin E."/>
            <person name="Kohn T."/>
            <person name="Peeters S.H."/>
            <person name="Heuer A."/>
            <person name="Rast P."/>
            <person name="Oberbeckmann S."/>
            <person name="Bunk B."/>
            <person name="Jeske O."/>
            <person name="Meyerdierks A."/>
            <person name="Storesund J.E."/>
            <person name="Kallscheuer N."/>
            <person name="Luecker S."/>
            <person name="Lage O.M."/>
            <person name="Pohl T."/>
            <person name="Merkel B.J."/>
            <person name="Hornburger P."/>
            <person name="Mueller R.-W."/>
            <person name="Bruemmer F."/>
            <person name="Labrenz M."/>
            <person name="Spormann A.M."/>
            <person name="Op den Camp H."/>
            <person name="Overmann J."/>
            <person name="Amann R."/>
            <person name="Jetten M.S.M."/>
            <person name="Mascher T."/>
            <person name="Medema M.H."/>
            <person name="Devos D.P."/>
            <person name="Kaster A.-K."/>
            <person name="Ovreas L."/>
            <person name="Rohde M."/>
            <person name="Galperin M.Y."/>
            <person name="Jogler C."/>
        </authorList>
    </citation>
    <scope>NUCLEOTIDE SEQUENCE [LARGE SCALE GENOMIC DNA]</scope>
    <source>
        <strain evidence="4 5">Mal4</strain>
    </source>
</reference>
<organism evidence="4 5">
    <name type="scientific">Maioricimonas rarisocia</name>
    <dbReference type="NCBI Taxonomy" id="2528026"/>
    <lineage>
        <taxon>Bacteria</taxon>
        <taxon>Pseudomonadati</taxon>
        <taxon>Planctomycetota</taxon>
        <taxon>Planctomycetia</taxon>
        <taxon>Planctomycetales</taxon>
        <taxon>Planctomycetaceae</taxon>
        <taxon>Maioricimonas</taxon>
    </lineage>
</organism>
<accession>A0A517ZCZ9</accession>
<evidence type="ECO:0000256" key="2">
    <source>
        <dbReference type="SAM" id="MobiDB-lite"/>
    </source>
</evidence>
<dbReference type="SUPFAM" id="SSF48695">
    <property type="entry name" value="Multiheme cytochromes"/>
    <property type="match status" value="1"/>
</dbReference>
<proteinExistence type="predicted"/>
<evidence type="ECO:0000313" key="4">
    <source>
        <dbReference type="EMBL" id="QDU40332.1"/>
    </source>
</evidence>
<dbReference type="EMBL" id="CP036275">
    <property type="protein sequence ID" value="QDU40332.1"/>
    <property type="molecule type" value="Genomic_DNA"/>
</dbReference>
<feature type="domain" description="Cytochrome c-552/4" evidence="3">
    <location>
        <begin position="179"/>
        <end position="211"/>
    </location>
</feature>
<evidence type="ECO:0000313" key="5">
    <source>
        <dbReference type="Proteomes" id="UP000320496"/>
    </source>
</evidence>
<keyword evidence="5" id="KW-1185">Reference proteome</keyword>
<dbReference type="KEGG" id="mri:Mal4_46880"/>
<name>A0A517ZCZ9_9PLAN</name>
<dbReference type="InterPro" id="IPR036280">
    <property type="entry name" value="Multihaem_cyt_sf"/>
</dbReference>
<dbReference type="OrthoDB" id="234670at2"/>
<dbReference type="Pfam" id="PF13435">
    <property type="entry name" value="Cytochrome_C554"/>
    <property type="match status" value="1"/>
</dbReference>
<dbReference type="InterPro" id="IPR051829">
    <property type="entry name" value="Multiheme_Cytochr_ET"/>
</dbReference>
<dbReference type="Gene3D" id="1.10.1130.10">
    <property type="entry name" value="Flavocytochrome C3, Chain A"/>
    <property type="match status" value="2"/>
</dbReference>
<dbReference type="InterPro" id="IPR023155">
    <property type="entry name" value="Cyt_c-552/4"/>
</dbReference>
<protein>
    <submittedName>
        <fullName evidence="4">Doubled CXXCH motif (Paired_CXXCH_1)</fullName>
    </submittedName>
</protein>
<evidence type="ECO:0000256" key="1">
    <source>
        <dbReference type="ARBA" id="ARBA00022729"/>
    </source>
</evidence>
<feature type="region of interest" description="Disordered" evidence="2">
    <location>
        <begin position="1"/>
        <end position="25"/>
    </location>
</feature>
<gene>
    <name evidence="4" type="ORF">Mal4_46880</name>
</gene>